<evidence type="ECO:0000313" key="2">
    <source>
        <dbReference type="Proteomes" id="UP000494165"/>
    </source>
</evidence>
<dbReference type="OrthoDB" id="2882671at2759"/>
<reference evidence="1 2" key="1">
    <citation type="submission" date="2020-04" db="EMBL/GenBank/DDBJ databases">
        <authorList>
            <person name="Alioto T."/>
            <person name="Alioto T."/>
            <person name="Gomez Garrido J."/>
        </authorList>
    </citation>
    <scope>NUCLEOTIDE SEQUENCE [LARGE SCALE GENOMIC DNA]</scope>
</reference>
<protein>
    <recommendedName>
        <fullName evidence="3">F-box domain-containing protein</fullName>
    </recommendedName>
</protein>
<dbReference type="AlphaFoldDB" id="A0A8S1DF29"/>
<evidence type="ECO:0008006" key="3">
    <source>
        <dbReference type="Google" id="ProtNLM"/>
    </source>
</evidence>
<dbReference type="Proteomes" id="UP000494165">
    <property type="component" value="Unassembled WGS sequence"/>
</dbReference>
<gene>
    <name evidence="1" type="ORF">CLODIP_2_CD09701</name>
</gene>
<dbReference type="EMBL" id="CADEPI010000225">
    <property type="protein sequence ID" value="CAB3381121.1"/>
    <property type="molecule type" value="Genomic_DNA"/>
</dbReference>
<accession>A0A8S1DF29</accession>
<dbReference type="SUPFAM" id="SSF52058">
    <property type="entry name" value="L domain-like"/>
    <property type="match status" value="1"/>
</dbReference>
<dbReference type="InterPro" id="IPR032675">
    <property type="entry name" value="LRR_dom_sf"/>
</dbReference>
<sequence>MEPPSLLDLAIKTVCDNIDKYDKEYVKIVFEPVKLMMIYGMLQMVKNHYSKCDGQENHCDKIWAVLPCLINSKLYTKLDTRELMTYCRGSDLSNSRFEEFIGCLGVNTPNLKELKICRRSSFETSLSERELDSIIQLKNLTILDISQVCVPLSGILDISRRCEKLKKITANNVKIDDVPSNVTFRDDFVYVKIVAFNEYPGNLKLKMETTMPTEDPKYADHTRYVKMFLEPKRIQELLLSQRFAENLKEIFFDTANLEDIEAMVDFPHLPEIKYATILSNFQSVHALRCFLKRNGQTLQELYLKGIDIKEKMSLGEILSSCPNLRYLGLEWSTLVGNDAPVDSMQKLKHFEWMYDAGFIISAHQRRKLTDEVAFSSILSAPLLEELSIDLAKIDFSDNATVIARIERREILRNLKKFHSKFNADKFWYFSEGEIENYLRSFTEFNNAIRSVISV</sequence>
<organism evidence="1 2">
    <name type="scientific">Cloeon dipterum</name>
    <dbReference type="NCBI Taxonomy" id="197152"/>
    <lineage>
        <taxon>Eukaryota</taxon>
        <taxon>Metazoa</taxon>
        <taxon>Ecdysozoa</taxon>
        <taxon>Arthropoda</taxon>
        <taxon>Hexapoda</taxon>
        <taxon>Insecta</taxon>
        <taxon>Pterygota</taxon>
        <taxon>Palaeoptera</taxon>
        <taxon>Ephemeroptera</taxon>
        <taxon>Pisciforma</taxon>
        <taxon>Baetidae</taxon>
        <taxon>Cloeon</taxon>
    </lineage>
</organism>
<name>A0A8S1DF29_9INSE</name>
<proteinExistence type="predicted"/>
<keyword evidence="2" id="KW-1185">Reference proteome</keyword>
<evidence type="ECO:0000313" key="1">
    <source>
        <dbReference type="EMBL" id="CAB3381121.1"/>
    </source>
</evidence>
<comment type="caution">
    <text evidence="1">The sequence shown here is derived from an EMBL/GenBank/DDBJ whole genome shotgun (WGS) entry which is preliminary data.</text>
</comment>
<dbReference type="Gene3D" id="3.80.10.10">
    <property type="entry name" value="Ribonuclease Inhibitor"/>
    <property type="match status" value="2"/>
</dbReference>